<keyword evidence="2" id="KW-1185">Reference proteome</keyword>
<evidence type="ECO:0000313" key="2">
    <source>
        <dbReference type="Proteomes" id="UP000599109"/>
    </source>
</evidence>
<reference evidence="1 2" key="1">
    <citation type="journal article" date="2017" name="Int. J. Syst. Evol. Microbiol.">
        <title>Ramlibacter monticola sp. nov., isolated from forest soil.</title>
        <authorList>
            <person name="Chaudhary D.K."/>
            <person name="Kim J."/>
        </authorList>
    </citation>
    <scope>NUCLEOTIDE SEQUENCE [LARGE SCALE GENOMIC DNA]</scope>
    <source>
        <strain evidence="1 2">KACC 19175</strain>
    </source>
</reference>
<name>A0A936Z109_9BURK</name>
<accession>A0A936Z109</accession>
<dbReference type="Proteomes" id="UP000599109">
    <property type="component" value="Unassembled WGS sequence"/>
</dbReference>
<evidence type="ECO:0000313" key="1">
    <source>
        <dbReference type="EMBL" id="MBL0391826.1"/>
    </source>
</evidence>
<dbReference type="AlphaFoldDB" id="A0A936Z109"/>
<dbReference type="InterPro" id="IPR039498">
    <property type="entry name" value="NTP_transf_5"/>
</dbReference>
<protein>
    <submittedName>
        <fullName evidence="1">Nucleotidyltransferase family protein</fullName>
    </submittedName>
</protein>
<organism evidence="1 2">
    <name type="scientific">Ramlibacter monticola</name>
    <dbReference type="NCBI Taxonomy" id="1926872"/>
    <lineage>
        <taxon>Bacteria</taxon>
        <taxon>Pseudomonadati</taxon>
        <taxon>Pseudomonadota</taxon>
        <taxon>Betaproteobacteria</taxon>
        <taxon>Burkholderiales</taxon>
        <taxon>Comamonadaceae</taxon>
        <taxon>Ramlibacter</taxon>
    </lineage>
</organism>
<dbReference type="Pfam" id="PF14907">
    <property type="entry name" value="NTP_transf_5"/>
    <property type="match status" value="1"/>
</dbReference>
<dbReference type="EMBL" id="JAEQNE010000002">
    <property type="protein sequence ID" value="MBL0391826.1"/>
    <property type="molecule type" value="Genomic_DNA"/>
</dbReference>
<dbReference type="RefSeq" id="WP_201674429.1">
    <property type="nucleotide sequence ID" value="NZ_JAEQNE010000002.1"/>
</dbReference>
<gene>
    <name evidence="1" type="ORF">JJ685_11870</name>
</gene>
<sequence length="349" mass="38739">MSLLLPRSFWPSVCGLVTGEAWPAVSAAGAALLVERCSSSGLLPLLFAASDLPPAVRSARESARGWERILQVRASWFREAAIAVCDALAGEPVMLIKGSDYARRLYPDAVLRPMQDIDILVPVDRMDAVCERLLAAGMRAQPSFGASRDPAHHERVFFHGRILVEVHQSFIQRPRNRVDYEGLWQRAVPLEIEGRRVLRLDDVDALVYHTLSMGIDQFDVRLIRYVDLWLLLARRTGMAMAAAERAREWHTARALYGALSLACRMFPEFANADVQAAMTAALPASTRRFMERWVLPGAAEMRKGGAPRRGVQLWRKACLMDSTGHALAFALSHAAASLRHRPEGLRAAP</sequence>
<comment type="caution">
    <text evidence="1">The sequence shown here is derived from an EMBL/GenBank/DDBJ whole genome shotgun (WGS) entry which is preliminary data.</text>
</comment>
<proteinExistence type="predicted"/>